<dbReference type="Proteomes" id="UP001596282">
    <property type="component" value="Unassembled WGS sequence"/>
</dbReference>
<keyword evidence="2" id="KW-1185">Reference proteome</keyword>
<name>A0ABW1S317_9LACO</name>
<protein>
    <submittedName>
        <fullName evidence="1">Uncharacterized protein</fullName>
    </submittedName>
</protein>
<gene>
    <name evidence="1" type="ORF">ACFP5Y_12660</name>
</gene>
<dbReference type="RefSeq" id="WP_379832495.1">
    <property type="nucleotide sequence ID" value="NZ_JBHSSC010000043.1"/>
</dbReference>
<reference evidence="2" key="1">
    <citation type="journal article" date="2019" name="Int. J. Syst. Evol. Microbiol.">
        <title>The Global Catalogue of Microorganisms (GCM) 10K type strain sequencing project: providing services to taxonomists for standard genome sequencing and annotation.</title>
        <authorList>
            <consortium name="The Broad Institute Genomics Platform"/>
            <consortium name="The Broad Institute Genome Sequencing Center for Infectious Disease"/>
            <person name="Wu L."/>
            <person name="Ma J."/>
        </authorList>
    </citation>
    <scope>NUCLEOTIDE SEQUENCE [LARGE SCALE GENOMIC DNA]</scope>
    <source>
        <strain evidence="2">CCM 8933</strain>
    </source>
</reference>
<proteinExistence type="predicted"/>
<evidence type="ECO:0000313" key="2">
    <source>
        <dbReference type="Proteomes" id="UP001596282"/>
    </source>
</evidence>
<accession>A0ABW1S317</accession>
<evidence type="ECO:0000313" key="1">
    <source>
        <dbReference type="EMBL" id="MFC6182079.1"/>
    </source>
</evidence>
<dbReference type="EMBL" id="JBHSSC010000043">
    <property type="protein sequence ID" value="MFC6182079.1"/>
    <property type="molecule type" value="Genomic_DNA"/>
</dbReference>
<sequence>MTACFYFDYIKATVRLNTQKKLMLEMTNVPVSLAELHSQSVDSQVWQAVCVAYQQWVATLPTTKLQEQSLLTSLFKSDDREALPADTVIDVLPGFGDHPERLRVFSLIKDLGAHAETDSYLVSVSVRRFTDSLPSELQNKPATTVTYKCF</sequence>
<comment type="caution">
    <text evidence="1">The sequence shown here is derived from an EMBL/GenBank/DDBJ whole genome shotgun (WGS) entry which is preliminary data.</text>
</comment>
<organism evidence="1 2">
    <name type="scientific">Lactiplantibacillus daowaiensis</name>
    <dbReference type="NCBI Taxonomy" id="2559918"/>
    <lineage>
        <taxon>Bacteria</taxon>
        <taxon>Bacillati</taxon>
        <taxon>Bacillota</taxon>
        <taxon>Bacilli</taxon>
        <taxon>Lactobacillales</taxon>
        <taxon>Lactobacillaceae</taxon>
        <taxon>Lactiplantibacillus</taxon>
    </lineage>
</organism>